<dbReference type="AlphaFoldDB" id="A0A4S4C4W8"/>
<dbReference type="InterPro" id="IPR048427">
    <property type="entry name" value="YpoC"/>
</dbReference>
<proteinExistence type="predicted"/>
<dbReference type="Proteomes" id="UP000310334">
    <property type="component" value="Unassembled WGS sequence"/>
</dbReference>
<name>A0A4S4C4W8_9BACI</name>
<reference evidence="2 3" key="1">
    <citation type="submission" date="2019-04" db="EMBL/GenBank/DDBJ databases">
        <title>Bacillus sediminilitoris sp. nov., isolated from a tidal flat sediment on the East China Sea.</title>
        <authorList>
            <person name="Wei Y."/>
            <person name="Mao H."/>
            <person name="Fang J."/>
        </authorList>
    </citation>
    <scope>NUCLEOTIDE SEQUENCE [LARGE SCALE GENOMIC DNA]</scope>
    <source>
        <strain evidence="2 3">DSL-17</strain>
    </source>
</reference>
<dbReference type="OrthoDB" id="2360594at2"/>
<comment type="caution">
    <text evidence="2">The sequence shown here is derived from an EMBL/GenBank/DDBJ whole genome shotgun (WGS) entry which is preliminary data.</text>
</comment>
<keyword evidence="3" id="KW-1185">Reference proteome</keyword>
<accession>A0A4S4C4W8</accession>
<dbReference type="Pfam" id="PF21747">
    <property type="entry name" value="YpoC"/>
    <property type="match status" value="1"/>
</dbReference>
<dbReference type="EMBL" id="SSNT01000001">
    <property type="protein sequence ID" value="THF82806.1"/>
    <property type="molecule type" value="Genomic_DNA"/>
</dbReference>
<evidence type="ECO:0000313" key="2">
    <source>
        <dbReference type="EMBL" id="THF82806.1"/>
    </source>
</evidence>
<organism evidence="2 3">
    <name type="scientific">Metabacillus sediminilitoris</name>
    <dbReference type="NCBI Taxonomy" id="2567941"/>
    <lineage>
        <taxon>Bacteria</taxon>
        <taxon>Bacillati</taxon>
        <taxon>Bacillota</taxon>
        <taxon>Bacilli</taxon>
        <taxon>Bacillales</taxon>
        <taxon>Bacillaceae</taxon>
        <taxon>Metabacillus</taxon>
    </lineage>
</organism>
<protein>
    <recommendedName>
        <fullName evidence="1">YpoC-like domain-containing protein</fullName>
    </recommendedName>
</protein>
<sequence>MLNNKNDEFLVPESFLIQPFFDIDSTFAVFQDGLEFATIIKKEPLYYDMLQVIKSQLVEEPWRNLDKTIPIILKQWKELKPEVYEGYKKRGSTQNKSVIIQSLSLFIVCLFWMNESSVPTLKVKNMRISELQITPINCEERLTFVLSNPMKYHSFVQLDQLFAELEKSYFKKQAIKKLKRDYSS</sequence>
<dbReference type="RefSeq" id="WP_136351048.1">
    <property type="nucleotide sequence ID" value="NZ_CP046266.1"/>
</dbReference>
<feature type="domain" description="YpoC-like" evidence="1">
    <location>
        <begin position="67"/>
        <end position="177"/>
    </location>
</feature>
<evidence type="ECO:0000313" key="3">
    <source>
        <dbReference type="Proteomes" id="UP000310334"/>
    </source>
</evidence>
<evidence type="ECO:0000259" key="1">
    <source>
        <dbReference type="Pfam" id="PF21747"/>
    </source>
</evidence>
<gene>
    <name evidence="2" type="ORF">E6W99_00125</name>
</gene>